<comment type="caution">
    <text evidence="4">The sequence shown here is derived from an EMBL/GenBank/DDBJ whole genome shotgun (WGS) entry which is preliminary data.</text>
</comment>
<protein>
    <submittedName>
        <fullName evidence="4">Sulfur carrier protein ThiS adenylyltransferase</fullName>
    </submittedName>
</protein>
<evidence type="ECO:0000256" key="1">
    <source>
        <dbReference type="ARBA" id="ARBA00005673"/>
    </source>
</evidence>
<dbReference type="InterPro" id="IPR035985">
    <property type="entry name" value="Ubiquitin-activating_enz"/>
</dbReference>
<comment type="pathway">
    <text evidence="2">Protein modification.</text>
</comment>
<dbReference type="GO" id="GO:0061503">
    <property type="term" value="F:tRNA threonylcarbamoyladenosine dehydratase"/>
    <property type="evidence" value="ECO:0007669"/>
    <property type="project" value="TreeGrafter"/>
</dbReference>
<dbReference type="PRINTS" id="PR01849">
    <property type="entry name" value="UBIQUITINACT"/>
</dbReference>
<name>A0A562S255_9BACT</name>
<keyword evidence="4" id="KW-0548">Nucleotidyltransferase</keyword>
<dbReference type="SUPFAM" id="SSF69572">
    <property type="entry name" value="Activating enzymes of the ubiquitin-like proteins"/>
    <property type="match status" value="1"/>
</dbReference>
<dbReference type="PANTHER" id="PTHR43267">
    <property type="entry name" value="TRNA THREONYLCARBAMOYLADENOSINE DEHYDRATASE"/>
    <property type="match status" value="1"/>
</dbReference>
<evidence type="ECO:0000259" key="3">
    <source>
        <dbReference type="Pfam" id="PF00899"/>
    </source>
</evidence>
<dbReference type="Proteomes" id="UP000318307">
    <property type="component" value="Unassembled WGS sequence"/>
</dbReference>
<reference evidence="4 5" key="1">
    <citation type="submission" date="2019-07" db="EMBL/GenBank/DDBJ databases">
        <title>Genome sequencing of 100 strains of the haloalkaliphilic chemolithoautotrophic sulfur-oxidizing bacterium Thioalkalivibrio.</title>
        <authorList>
            <person name="Muyzer G."/>
        </authorList>
    </citation>
    <scope>NUCLEOTIDE SEQUENCE [LARGE SCALE GENOMIC DNA]</scope>
    <source>
        <strain evidence="4 5">ASO4-4</strain>
    </source>
</reference>
<dbReference type="OrthoDB" id="9804286at2"/>
<accession>A0A562S255</accession>
<dbReference type="PANTHER" id="PTHR43267:SF3">
    <property type="entry name" value="THIF PROTEIN"/>
    <property type="match status" value="1"/>
</dbReference>
<keyword evidence="5" id="KW-1185">Reference proteome</keyword>
<comment type="similarity">
    <text evidence="1">Belongs to the ubiquitin-activating E1 family.</text>
</comment>
<dbReference type="Pfam" id="PF00899">
    <property type="entry name" value="ThiF"/>
    <property type="match status" value="1"/>
</dbReference>
<dbReference type="GO" id="GO:0016779">
    <property type="term" value="F:nucleotidyltransferase activity"/>
    <property type="evidence" value="ECO:0007669"/>
    <property type="project" value="UniProtKB-KW"/>
</dbReference>
<dbReference type="InterPro" id="IPR000594">
    <property type="entry name" value="ThiF_NAD_FAD-bd"/>
</dbReference>
<evidence type="ECO:0000256" key="2">
    <source>
        <dbReference type="ARBA" id="ARBA00043952"/>
    </source>
</evidence>
<evidence type="ECO:0000313" key="4">
    <source>
        <dbReference type="EMBL" id="TWI75427.1"/>
    </source>
</evidence>
<dbReference type="InterPro" id="IPR012729">
    <property type="entry name" value="ThiF_fam2"/>
</dbReference>
<proteinExistence type="inferred from homology"/>
<dbReference type="InterPro" id="IPR045886">
    <property type="entry name" value="ThiF/MoeB/HesA"/>
</dbReference>
<feature type="domain" description="THIF-type NAD/FAD binding fold" evidence="3">
    <location>
        <begin position="20"/>
        <end position="205"/>
    </location>
</feature>
<dbReference type="NCBIfam" id="TIGR02354">
    <property type="entry name" value="thiF_fam2"/>
    <property type="match status" value="1"/>
</dbReference>
<keyword evidence="4" id="KW-0808">Transferase</keyword>
<evidence type="ECO:0000313" key="5">
    <source>
        <dbReference type="Proteomes" id="UP000318307"/>
    </source>
</evidence>
<dbReference type="GO" id="GO:0008641">
    <property type="term" value="F:ubiquitin-like modifier activating enzyme activity"/>
    <property type="evidence" value="ECO:0007669"/>
    <property type="project" value="InterPro"/>
</dbReference>
<dbReference type="EMBL" id="VLLC01000004">
    <property type="protein sequence ID" value="TWI75427.1"/>
    <property type="molecule type" value="Genomic_DNA"/>
</dbReference>
<dbReference type="GO" id="GO:0061504">
    <property type="term" value="P:cyclic threonylcarbamoyladenosine biosynthetic process"/>
    <property type="evidence" value="ECO:0007669"/>
    <property type="project" value="TreeGrafter"/>
</dbReference>
<dbReference type="InterPro" id="IPR000011">
    <property type="entry name" value="UBQ/SUMO-activ_enz_E1-like"/>
</dbReference>
<sequence length="213" mass="22856">MSHDTLFRQGLSTHLPAHCRERLQKTCIGIAGAGGLGSNVACHLVRSGIGSLVVADCDRVAPSNLNRQFYFEDQVGRPKVEALKENLLRIDPALDIKTHFIRLGPENMKVIFQDCERVVEALDDATAKALLVQTLAPEKKLIVAASGIGGYGDPEGIRVSTFGKNILVVGDGRTPSETEIPPMSPRVGIAAAMQADLILKHLIGTLTSKEISP</sequence>
<dbReference type="Gene3D" id="3.40.50.720">
    <property type="entry name" value="NAD(P)-binding Rossmann-like Domain"/>
    <property type="match status" value="1"/>
</dbReference>
<gene>
    <name evidence="4" type="ORF">LZ24_00880</name>
</gene>
<dbReference type="NCBIfam" id="NF006395">
    <property type="entry name" value="PRK08644.1"/>
    <property type="match status" value="1"/>
</dbReference>
<dbReference type="RefSeq" id="WP_144682703.1">
    <property type="nucleotide sequence ID" value="NZ_VLLC01000004.1"/>
</dbReference>
<organism evidence="4 5">
    <name type="scientific">Desulfobotulus alkaliphilus</name>
    <dbReference type="NCBI Taxonomy" id="622671"/>
    <lineage>
        <taxon>Bacteria</taxon>
        <taxon>Pseudomonadati</taxon>
        <taxon>Thermodesulfobacteriota</taxon>
        <taxon>Desulfobacteria</taxon>
        <taxon>Desulfobacterales</taxon>
        <taxon>Desulfobacteraceae</taxon>
        <taxon>Desulfobotulus</taxon>
    </lineage>
</organism>
<dbReference type="AlphaFoldDB" id="A0A562S255"/>